<keyword evidence="2" id="KW-1185">Reference proteome</keyword>
<dbReference type="Proteomes" id="UP000199013">
    <property type="component" value="Unassembled WGS sequence"/>
</dbReference>
<evidence type="ECO:0000313" key="1">
    <source>
        <dbReference type="EMBL" id="SBW18340.1"/>
    </source>
</evidence>
<reference evidence="2" key="1">
    <citation type="submission" date="2016-02" db="EMBL/GenBank/DDBJ databases">
        <authorList>
            <person name="Wibberg D."/>
        </authorList>
    </citation>
    <scope>NUCLEOTIDE SEQUENCE [LARGE SCALE GENOMIC DNA]</scope>
</reference>
<accession>A0A1C3NTY5</accession>
<proteinExistence type="predicted"/>
<dbReference type="EMBL" id="FLUV01000244">
    <property type="protein sequence ID" value="SBW18340.1"/>
    <property type="molecule type" value="Genomic_DNA"/>
</dbReference>
<gene>
    <name evidence="1" type="ORF">FDG2_0631</name>
</gene>
<organism evidence="1 2">
    <name type="scientific">Candidatus Protofrankia californiensis</name>
    <dbReference type="NCBI Taxonomy" id="1839754"/>
    <lineage>
        <taxon>Bacteria</taxon>
        <taxon>Bacillati</taxon>
        <taxon>Actinomycetota</taxon>
        <taxon>Actinomycetes</taxon>
        <taxon>Frankiales</taxon>
        <taxon>Frankiaceae</taxon>
        <taxon>Protofrankia</taxon>
    </lineage>
</organism>
<protein>
    <submittedName>
        <fullName evidence="1">Uncharacterized protein</fullName>
    </submittedName>
</protein>
<evidence type="ECO:0000313" key="2">
    <source>
        <dbReference type="Proteomes" id="UP000199013"/>
    </source>
</evidence>
<dbReference type="AlphaFoldDB" id="A0A1C3NTY5"/>
<name>A0A1C3NTY5_9ACTN</name>
<sequence length="42" mass="4746">MEIFLDTWVSRVGTAELLTAEPTYKPNILIRGLANLPVRFQA</sequence>